<sequence>MRGNGHVVVVSASVGAGHDGAARELVRRLHAHGYDTDTYDFCRLLPARSGDLVRNGYRWQLRRAPRSYQWLIGALEHPWLSAGTAALTAGADRRLLRTVRSDTVAVLSTYPLASLALGRLRRRGLLGVPAVTYLTDLSVHPQWVGAGVDAHLALHESTAEAARLLGATGVRVVRPAMDPRFRPATGPDEVAAARRRFGLPAGRLALVVTGSLGLGEPAGTAADVAATGLATPVVACGRHPALRRRLADRPDVVALDWVDDMPTLLRACDIVIQNAGGLSSLEALATGIPAITYRCIPGHGRANARALDRAGLIPWVTTPDGLAPALAYHLGRRVDRDPFGPAPDPVDLLAGLAGAAPAAA</sequence>
<dbReference type="RefSeq" id="WP_203656748.1">
    <property type="nucleotide sequence ID" value="NZ_BAAAZM010000019.1"/>
</dbReference>
<dbReference type="GO" id="GO:0016020">
    <property type="term" value="C:membrane"/>
    <property type="evidence" value="ECO:0007669"/>
    <property type="project" value="GOC"/>
</dbReference>
<gene>
    <name evidence="5" type="ORF">Aru02nite_19290</name>
</gene>
<evidence type="ECO:0000313" key="6">
    <source>
        <dbReference type="Proteomes" id="UP000612808"/>
    </source>
</evidence>
<evidence type="ECO:0000313" key="5">
    <source>
        <dbReference type="EMBL" id="GID11040.1"/>
    </source>
</evidence>
<proteinExistence type="inferred from homology"/>
<dbReference type="Proteomes" id="UP000612808">
    <property type="component" value="Unassembled WGS sequence"/>
</dbReference>
<organism evidence="5 6">
    <name type="scientific">Actinocatenispora rupis</name>
    <dbReference type="NCBI Taxonomy" id="519421"/>
    <lineage>
        <taxon>Bacteria</taxon>
        <taxon>Bacillati</taxon>
        <taxon>Actinomycetota</taxon>
        <taxon>Actinomycetes</taxon>
        <taxon>Micromonosporales</taxon>
        <taxon>Micromonosporaceae</taxon>
        <taxon>Actinocatenispora</taxon>
    </lineage>
</organism>
<dbReference type="AlphaFoldDB" id="A0A8J3IYB7"/>
<name>A0A8J3IYB7_9ACTN</name>
<dbReference type="PANTHER" id="PTHR43025">
    <property type="entry name" value="MONOGALACTOSYLDIACYLGLYCEROL SYNTHASE"/>
    <property type="match status" value="1"/>
</dbReference>
<comment type="similarity">
    <text evidence="1">Belongs to the glycosyltransferase 28 family.</text>
</comment>
<dbReference type="Pfam" id="PF06925">
    <property type="entry name" value="MGDG_synth"/>
    <property type="match status" value="1"/>
</dbReference>
<dbReference type="InterPro" id="IPR009695">
    <property type="entry name" value="Diacylglyc_glucosyltr_N"/>
</dbReference>
<evidence type="ECO:0000256" key="2">
    <source>
        <dbReference type="ARBA" id="ARBA00022676"/>
    </source>
</evidence>
<evidence type="ECO:0000256" key="1">
    <source>
        <dbReference type="ARBA" id="ARBA00006962"/>
    </source>
</evidence>
<feature type="domain" description="Diacylglycerol glucosyltransferase N-terminal" evidence="4">
    <location>
        <begin position="21"/>
        <end position="167"/>
    </location>
</feature>
<keyword evidence="2" id="KW-0328">Glycosyltransferase</keyword>
<dbReference type="GO" id="GO:0016758">
    <property type="term" value="F:hexosyltransferase activity"/>
    <property type="evidence" value="ECO:0007669"/>
    <property type="project" value="InterPro"/>
</dbReference>
<dbReference type="InterPro" id="IPR050519">
    <property type="entry name" value="Glycosyltransf_28_UgtP"/>
</dbReference>
<keyword evidence="3" id="KW-0808">Transferase</keyword>
<dbReference type="SUPFAM" id="SSF53756">
    <property type="entry name" value="UDP-Glycosyltransferase/glycogen phosphorylase"/>
    <property type="match status" value="1"/>
</dbReference>
<dbReference type="GO" id="GO:0009247">
    <property type="term" value="P:glycolipid biosynthetic process"/>
    <property type="evidence" value="ECO:0007669"/>
    <property type="project" value="InterPro"/>
</dbReference>
<accession>A0A8J3IYB7</accession>
<dbReference type="Gene3D" id="3.40.50.2000">
    <property type="entry name" value="Glycogen Phosphorylase B"/>
    <property type="match status" value="1"/>
</dbReference>
<dbReference type="PANTHER" id="PTHR43025:SF3">
    <property type="entry name" value="MONOGALACTOSYLDIACYLGLYCEROL SYNTHASE 1, CHLOROPLASTIC"/>
    <property type="match status" value="1"/>
</dbReference>
<evidence type="ECO:0000256" key="3">
    <source>
        <dbReference type="ARBA" id="ARBA00022679"/>
    </source>
</evidence>
<keyword evidence="6" id="KW-1185">Reference proteome</keyword>
<comment type="caution">
    <text evidence="5">The sequence shown here is derived from an EMBL/GenBank/DDBJ whole genome shotgun (WGS) entry which is preliminary data.</text>
</comment>
<evidence type="ECO:0000259" key="4">
    <source>
        <dbReference type="Pfam" id="PF06925"/>
    </source>
</evidence>
<reference evidence="5" key="1">
    <citation type="submission" date="2021-01" db="EMBL/GenBank/DDBJ databases">
        <title>Whole genome shotgun sequence of Actinocatenispora rupis NBRC 107355.</title>
        <authorList>
            <person name="Komaki H."/>
            <person name="Tamura T."/>
        </authorList>
    </citation>
    <scope>NUCLEOTIDE SEQUENCE</scope>
    <source>
        <strain evidence="5">NBRC 107355</strain>
    </source>
</reference>
<protein>
    <recommendedName>
        <fullName evidence="4">Diacylglycerol glucosyltransferase N-terminal domain-containing protein</fullName>
    </recommendedName>
</protein>
<dbReference type="EMBL" id="BOMB01000010">
    <property type="protein sequence ID" value="GID11040.1"/>
    <property type="molecule type" value="Genomic_DNA"/>
</dbReference>